<feature type="domain" description="B box-type" evidence="6">
    <location>
        <begin position="104"/>
        <end position="152"/>
    </location>
</feature>
<dbReference type="SUPFAM" id="SSF57903">
    <property type="entry name" value="FYVE/PHD zinc finger"/>
    <property type="match status" value="1"/>
</dbReference>
<dbReference type="InterPro" id="IPR013083">
    <property type="entry name" value="Znf_RING/FYVE/PHD"/>
</dbReference>
<dbReference type="PANTHER" id="PTHR25462">
    <property type="entry name" value="BONUS, ISOFORM C-RELATED"/>
    <property type="match status" value="1"/>
</dbReference>
<keyword evidence="3" id="KW-0862">Zinc</keyword>
<evidence type="ECO:0000313" key="7">
    <source>
        <dbReference type="Proteomes" id="UP000694844"/>
    </source>
</evidence>
<dbReference type="SMART" id="SM00184">
    <property type="entry name" value="RING"/>
    <property type="match status" value="1"/>
</dbReference>
<evidence type="ECO:0000259" key="5">
    <source>
        <dbReference type="PROSITE" id="PS50089"/>
    </source>
</evidence>
<dbReference type="SMART" id="SM00336">
    <property type="entry name" value="BBOX"/>
    <property type="match status" value="2"/>
</dbReference>
<organism evidence="7 8">
    <name type="scientific">Crassostrea virginica</name>
    <name type="common">Eastern oyster</name>
    <dbReference type="NCBI Taxonomy" id="6565"/>
    <lineage>
        <taxon>Eukaryota</taxon>
        <taxon>Metazoa</taxon>
        <taxon>Spiralia</taxon>
        <taxon>Lophotrochozoa</taxon>
        <taxon>Mollusca</taxon>
        <taxon>Bivalvia</taxon>
        <taxon>Autobranchia</taxon>
        <taxon>Pteriomorphia</taxon>
        <taxon>Ostreida</taxon>
        <taxon>Ostreoidea</taxon>
        <taxon>Ostreidae</taxon>
        <taxon>Crassostrea</taxon>
    </lineage>
</organism>
<proteinExistence type="predicted"/>
<dbReference type="GeneID" id="111106519"/>
<keyword evidence="1" id="KW-0479">Metal-binding</keyword>
<dbReference type="PROSITE" id="PS00518">
    <property type="entry name" value="ZF_RING_1"/>
    <property type="match status" value="1"/>
</dbReference>
<feature type="domain" description="RING-type" evidence="5">
    <location>
        <begin position="18"/>
        <end position="67"/>
    </location>
</feature>
<dbReference type="InterPro" id="IPR027370">
    <property type="entry name" value="Znf-RING_euk"/>
</dbReference>
<dbReference type="Gene3D" id="3.30.160.60">
    <property type="entry name" value="Classic Zinc Finger"/>
    <property type="match status" value="1"/>
</dbReference>
<dbReference type="InterPro" id="IPR011011">
    <property type="entry name" value="Znf_FYVE_PHD"/>
</dbReference>
<dbReference type="GO" id="GO:0008270">
    <property type="term" value="F:zinc ion binding"/>
    <property type="evidence" value="ECO:0007669"/>
    <property type="project" value="UniProtKB-KW"/>
</dbReference>
<dbReference type="InterPro" id="IPR000315">
    <property type="entry name" value="Znf_B-box"/>
</dbReference>
<evidence type="ECO:0000259" key="6">
    <source>
        <dbReference type="PROSITE" id="PS50119"/>
    </source>
</evidence>
<protein>
    <submittedName>
        <fullName evidence="8">Uncharacterized protein LOC111106519</fullName>
    </submittedName>
</protein>
<reference evidence="8" key="1">
    <citation type="submission" date="2025-08" db="UniProtKB">
        <authorList>
            <consortium name="RefSeq"/>
        </authorList>
    </citation>
    <scope>IDENTIFICATION</scope>
    <source>
        <tissue evidence="8">Whole sample</tissue>
    </source>
</reference>
<dbReference type="KEGG" id="cvn:111106519"/>
<dbReference type="SUPFAM" id="SSF57850">
    <property type="entry name" value="RING/U-box"/>
    <property type="match status" value="1"/>
</dbReference>
<dbReference type="Pfam" id="PF13445">
    <property type="entry name" value="zf-RING_UBOX"/>
    <property type="match status" value="1"/>
</dbReference>
<dbReference type="CDD" id="cd19757">
    <property type="entry name" value="Bbox1"/>
    <property type="match status" value="1"/>
</dbReference>
<dbReference type="RefSeq" id="XP_022296946.1">
    <property type="nucleotide sequence ID" value="XM_022441238.1"/>
</dbReference>
<dbReference type="SUPFAM" id="SSF57845">
    <property type="entry name" value="B-box zinc-binding domain"/>
    <property type="match status" value="1"/>
</dbReference>
<dbReference type="PANTHER" id="PTHR25462:SF296">
    <property type="entry name" value="MEIOTIC P26, ISOFORM F"/>
    <property type="match status" value="1"/>
</dbReference>
<evidence type="ECO:0000256" key="4">
    <source>
        <dbReference type="PROSITE-ProRule" id="PRU00024"/>
    </source>
</evidence>
<accession>A0A8B8B0T8</accession>
<evidence type="ECO:0000256" key="1">
    <source>
        <dbReference type="ARBA" id="ARBA00022723"/>
    </source>
</evidence>
<sequence>MAKSKLENPSIDRDKFRCPICLEEVRNPRDLPCFHTFCKSCIQTYISSTAACTSDQSVKTIECPVCRKSTPAPRNDVSSEEWASCLPQNKLIVSMSVNNEPSKRKMCMCCQKRNKTVEAKHWCKTCMEAMCDDCKSYHSYFPTLQNHKIVSLVDVENLNNDIEIEEPCPFHRGKFLEVFCEDHDQLCCSICFATKHRTCRKVESIEDVAAAVLNPLCPQMTPTIFTDALKNLDDIQEEYKSKVEKLNTRKQEICACTETKVEEIIALINKAHDQWMKQFNQKHSDSVGSIEIASDEVKRFAMTVQEAKTLLEKVLEQGSPKQLFVTRYKVRHQILDHVNRLRNLKIWDLVDDYNQPDTNFLNQVCKDEKFEDVKVLESASTTIEVVEKFTSLLQNSKILQRRAIMAQTDWMKIKLEKVSETRLSTRVYFGLFLDDTKILLSVEKPRSLQVYDVTDSTARCVYTYPCPSAPYGLCYSGESMDKVYVSFGTYVEHYQIEINETMAFRKIETIQLEREMIAISRGSSVIFARSNKETMICDTKFSVKHKAPRKKEGDRPFLSVSFHSDQQAFTCDGENLVIVDEKNKEVLHRYLSTSNARGLAFDLKDNVLVCIWSDKLRQMKHGGGESRDIDLPGIQGSYNVVLHPTGEKVMVLDLNDKFCVYNVV</sequence>
<dbReference type="CDD" id="cd19756">
    <property type="entry name" value="Bbox2"/>
    <property type="match status" value="1"/>
</dbReference>
<keyword evidence="2 4" id="KW-0863">Zinc-finger</keyword>
<gene>
    <name evidence="8" type="primary">LOC111106519</name>
</gene>
<keyword evidence="7" id="KW-1185">Reference proteome</keyword>
<dbReference type="OrthoDB" id="6127031at2759"/>
<name>A0A8B8B0T8_CRAVI</name>
<dbReference type="Proteomes" id="UP000694844">
    <property type="component" value="Chromosome 8"/>
</dbReference>
<evidence type="ECO:0000256" key="2">
    <source>
        <dbReference type="ARBA" id="ARBA00022771"/>
    </source>
</evidence>
<dbReference type="PROSITE" id="PS50119">
    <property type="entry name" value="ZF_BBOX"/>
    <property type="match status" value="2"/>
</dbReference>
<dbReference type="InterPro" id="IPR001841">
    <property type="entry name" value="Znf_RING"/>
</dbReference>
<dbReference type="InterPro" id="IPR047153">
    <property type="entry name" value="TRIM45/56/19-like"/>
</dbReference>
<dbReference type="SUPFAM" id="SSF101908">
    <property type="entry name" value="Putative isomerase YbhE"/>
    <property type="match status" value="1"/>
</dbReference>
<evidence type="ECO:0000256" key="3">
    <source>
        <dbReference type="ARBA" id="ARBA00022833"/>
    </source>
</evidence>
<feature type="domain" description="B box-type" evidence="6">
    <location>
        <begin position="163"/>
        <end position="207"/>
    </location>
</feature>
<dbReference type="AlphaFoldDB" id="A0A8B8B0T8"/>
<dbReference type="InterPro" id="IPR017907">
    <property type="entry name" value="Znf_RING_CS"/>
</dbReference>
<dbReference type="Gene3D" id="3.30.40.10">
    <property type="entry name" value="Zinc/RING finger domain, C3HC4 (zinc finger)"/>
    <property type="match status" value="1"/>
</dbReference>
<dbReference type="PROSITE" id="PS50089">
    <property type="entry name" value="ZF_RING_2"/>
    <property type="match status" value="1"/>
</dbReference>
<evidence type="ECO:0000313" key="8">
    <source>
        <dbReference type="RefSeq" id="XP_022296946.1"/>
    </source>
</evidence>